<keyword evidence="1" id="KW-0269">Exonuclease</keyword>
<dbReference type="CDD" id="cd10434">
    <property type="entry name" value="GIY-YIG_UvrC_Cho"/>
    <property type="match status" value="1"/>
</dbReference>
<dbReference type="CDD" id="cd06127">
    <property type="entry name" value="DEDDh"/>
    <property type="match status" value="1"/>
</dbReference>
<dbReference type="SMART" id="SM00465">
    <property type="entry name" value="GIYc"/>
    <property type="match status" value="1"/>
</dbReference>
<dbReference type="GO" id="GO:0003677">
    <property type="term" value="F:DNA binding"/>
    <property type="evidence" value="ECO:0007669"/>
    <property type="project" value="InterPro"/>
</dbReference>
<evidence type="ECO:0000256" key="1">
    <source>
        <dbReference type="ARBA" id="ARBA00022839"/>
    </source>
</evidence>
<dbReference type="SUPFAM" id="SSF53098">
    <property type="entry name" value="Ribonuclease H-like"/>
    <property type="match status" value="1"/>
</dbReference>
<dbReference type="Gene3D" id="3.40.1440.10">
    <property type="entry name" value="GIY-YIG endonuclease"/>
    <property type="match status" value="1"/>
</dbReference>
<feature type="domain" description="GIY-YIG" evidence="2">
    <location>
        <begin position="243"/>
        <end position="321"/>
    </location>
</feature>
<dbReference type="GO" id="GO:0009380">
    <property type="term" value="C:excinuclease repair complex"/>
    <property type="evidence" value="ECO:0007669"/>
    <property type="project" value="TreeGrafter"/>
</dbReference>
<dbReference type="GO" id="GO:0006260">
    <property type="term" value="P:DNA replication"/>
    <property type="evidence" value="ECO:0007669"/>
    <property type="project" value="InterPro"/>
</dbReference>
<evidence type="ECO:0000259" key="2">
    <source>
        <dbReference type="PROSITE" id="PS50164"/>
    </source>
</evidence>
<gene>
    <name evidence="3" type="ORF">DFJ69_5029</name>
</gene>
<dbReference type="InterPro" id="IPR006054">
    <property type="entry name" value="DnaQ"/>
</dbReference>
<dbReference type="SUPFAM" id="SSF82771">
    <property type="entry name" value="GIY-YIG endonuclease"/>
    <property type="match status" value="1"/>
</dbReference>
<organism evidence="3 4">
    <name type="scientific">Thermomonospora umbrina</name>
    <dbReference type="NCBI Taxonomy" id="111806"/>
    <lineage>
        <taxon>Bacteria</taxon>
        <taxon>Bacillati</taxon>
        <taxon>Actinomycetota</taxon>
        <taxon>Actinomycetes</taxon>
        <taxon>Streptosporangiales</taxon>
        <taxon>Thermomonosporaceae</taxon>
        <taxon>Thermomonospora</taxon>
    </lineage>
</organism>
<evidence type="ECO:0000313" key="4">
    <source>
        <dbReference type="Proteomes" id="UP000256661"/>
    </source>
</evidence>
<dbReference type="InterPro" id="IPR000305">
    <property type="entry name" value="GIY-YIG_endonuc"/>
</dbReference>
<name>A0A3D9SU89_9ACTN</name>
<dbReference type="InterPro" id="IPR047296">
    <property type="entry name" value="GIY-YIG_UvrC_Cho"/>
</dbReference>
<dbReference type="NCBIfam" id="NF005905">
    <property type="entry name" value="PRK07883.1-3"/>
    <property type="match status" value="1"/>
</dbReference>
<dbReference type="GO" id="GO:0003887">
    <property type="term" value="F:DNA-directed DNA polymerase activity"/>
    <property type="evidence" value="ECO:0007669"/>
    <property type="project" value="InterPro"/>
</dbReference>
<accession>A0A3D9SU89</accession>
<dbReference type="PANTHER" id="PTHR30562">
    <property type="entry name" value="UVRC/OXIDOREDUCTASE"/>
    <property type="match status" value="1"/>
</dbReference>
<sequence length="605" mass="65433">MSEVGSTVAAMTTDRIADWAAGRTAPGVQGTLDDLGTPLADVTFVVVDLETTGGSPAESAITEIGAVKVRGGEHLGEFGTLVDPGAPIPPFITVLTGITQQMVTAAPRIESVLPAFLEFARGCVLVAHNAPFDMGFLRAACASHGYAWPSFPVVDTADLARRVLTRDEVPNCRLGTLARFFRAGTEPCHRALADAKATVDVLHGLIERIGSFGVQSLEEMRAFAKTPTPDQQRKRHLADGMPSAPGVYLFEDAHGEVLYVGKSGDLRTRVRSYFTASETRRRVREMVGLAESVRPIVCATGLEAEVRELRLIAEHKPRYNRRSKFPERALWLKLTLSEAFPRLSIVRECRDDEAVYLGPFGSTRVAEEARAALHEAVPLRQCTQRLTPRLIEQGRARGCVLGEIGRCGAPCEGREPPDAYARHADTARSIMEGDVRPVLAAAQVRIDRLAVELRYEEAAAQRDRLAAFVRAAARAQRLAALAGCPQLVAARPGFGGGWDLAVVRHGRLAGTGTIPRGAHPWPYVDAVVATSETVFPAPGPAGSATAEEMECVLRWLDGPGARLVEVDGTWSCPVHGAEGLRARIDRAYAPVDHERDTRRPGRPLR</sequence>
<dbReference type="SMART" id="SM00479">
    <property type="entry name" value="EXOIII"/>
    <property type="match status" value="1"/>
</dbReference>
<dbReference type="PANTHER" id="PTHR30562:SF1">
    <property type="entry name" value="UVRABC SYSTEM PROTEIN C"/>
    <property type="match status" value="1"/>
</dbReference>
<dbReference type="GO" id="GO:0004527">
    <property type="term" value="F:exonuclease activity"/>
    <property type="evidence" value="ECO:0007669"/>
    <property type="project" value="UniProtKB-KW"/>
</dbReference>
<comment type="caution">
    <text evidence="3">The sequence shown here is derived from an EMBL/GenBank/DDBJ whole genome shotgun (WGS) entry which is preliminary data.</text>
</comment>
<reference evidence="3 4" key="1">
    <citation type="submission" date="2018-08" db="EMBL/GenBank/DDBJ databases">
        <title>Sequencing the genomes of 1000 actinobacteria strains.</title>
        <authorList>
            <person name="Klenk H.-P."/>
        </authorList>
    </citation>
    <scope>NUCLEOTIDE SEQUENCE [LARGE SCALE GENOMIC DNA]</scope>
    <source>
        <strain evidence="3 4">DSM 43927</strain>
    </source>
</reference>
<dbReference type="NCBIfam" id="TIGR00573">
    <property type="entry name" value="dnaq"/>
    <property type="match status" value="1"/>
</dbReference>
<dbReference type="FunFam" id="3.30.420.10:FF:000045">
    <property type="entry name" value="3'-5' exonuclease DinG"/>
    <property type="match status" value="1"/>
</dbReference>
<keyword evidence="4" id="KW-1185">Reference proteome</keyword>
<dbReference type="AlphaFoldDB" id="A0A3D9SU89"/>
<dbReference type="OrthoDB" id="9803913at2"/>
<keyword evidence="1" id="KW-0378">Hydrolase</keyword>
<protein>
    <submittedName>
        <fullName evidence="3">DNA polymerase-3 subunit epsilon</fullName>
    </submittedName>
</protein>
<evidence type="ECO:0000313" key="3">
    <source>
        <dbReference type="EMBL" id="REE99516.1"/>
    </source>
</evidence>
<proteinExistence type="predicted"/>
<dbReference type="InterPro" id="IPR013520">
    <property type="entry name" value="Ribonucl_H"/>
</dbReference>
<dbReference type="InterPro" id="IPR012337">
    <property type="entry name" value="RNaseH-like_sf"/>
</dbReference>
<dbReference type="InterPro" id="IPR035901">
    <property type="entry name" value="GIY-YIG_endonuc_sf"/>
</dbReference>
<keyword evidence="1" id="KW-0540">Nuclease</keyword>
<dbReference type="NCBIfam" id="NF005907">
    <property type="entry name" value="PRK07883.1-5"/>
    <property type="match status" value="1"/>
</dbReference>
<dbReference type="Gene3D" id="3.30.420.10">
    <property type="entry name" value="Ribonuclease H-like superfamily/Ribonuclease H"/>
    <property type="match status" value="1"/>
</dbReference>
<dbReference type="EMBL" id="QTTT01000001">
    <property type="protein sequence ID" value="REE99516.1"/>
    <property type="molecule type" value="Genomic_DNA"/>
</dbReference>
<dbReference type="Pfam" id="PF01541">
    <property type="entry name" value="GIY-YIG"/>
    <property type="match status" value="1"/>
</dbReference>
<dbReference type="Pfam" id="PF00929">
    <property type="entry name" value="RNase_T"/>
    <property type="match status" value="1"/>
</dbReference>
<dbReference type="Proteomes" id="UP000256661">
    <property type="component" value="Unassembled WGS sequence"/>
</dbReference>
<dbReference type="PROSITE" id="PS50164">
    <property type="entry name" value="GIY_YIG"/>
    <property type="match status" value="1"/>
</dbReference>
<dbReference type="GO" id="GO:0006289">
    <property type="term" value="P:nucleotide-excision repair"/>
    <property type="evidence" value="ECO:0007669"/>
    <property type="project" value="InterPro"/>
</dbReference>
<dbReference type="InterPro" id="IPR050066">
    <property type="entry name" value="UvrABC_protein_C"/>
</dbReference>
<dbReference type="InterPro" id="IPR036397">
    <property type="entry name" value="RNaseH_sf"/>
</dbReference>